<evidence type="ECO:0000259" key="7">
    <source>
        <dbReference type="Pfam" id="PF03787"/>
    </source>
</evidence>
<evidence type="ECO:0000313" key="8">
    <source>
        <dbReference type="EMBL" id="HEN28768.1"/>
    </source>
</evidence>
<evidence type="ECO:0000256" key="5">
    <source>
        <dbReference type="ARBA" id="ARBA00023118"/>
    </source>
</evidence>
<reference evidence="8" key="1">
    <citation type="journal article" date="2020" name="mSystems">
        <title>Genome- and Community-Level Interaction Insights into Carbon Utilization and Element Cycling Functions of Hydrothermarchaeota in Hydrothermal Sediment.</title>
        <authorList>
            <person name="Zhou Z."/>
            <person name="Liu Y."/>
            <person name="Xu W."/>
            <person name="Pan J."/>
            <person name="Luo Z.H."/>
            <person name="Li M."/>
        </authorList>
    </citation>
    <scope>NUCLEOTIDE SEQUENCE [LARGE SCALE GENOMIC DNA]</scope>
    <source>
        <strain evidence="8">SpSt-34</strain>
    </source>
</reference>
<evidence type="ECO:0000256" key="3">
    <source>
        <dbReference type="ARBA" id="ARBA00016113"/>
    </source>
</evidence>
<gene>
    <name evidence="8" type="primary">csm5</name>
    <name evidence="8" type="ORF">ENQ77_09045</name>
</gene>
<proteinExistence type="inferred from homology"/>
<dbReference type="Pfam" id="PF03787">
    <property type="entry name" value="RAMPs"/>
    <property type="match status" value="1"/>
</dbReference>
<evidence type="ECO:0000256" key="6">
    <source>
        <dbReference type="ARBA" id="ARBA00031720"/>
    </source>
</evidence>
<dbReference type="AlphaFoldDB" id="A0A7C2K2W3"/>
<dbReference type="InterPro" id="IPR005537">
    <property type="entry name" value="RAMP_III_fam"/>
</dbReference>
<name>A0A7C2K2W3_UNCW3</name>
<protein>
    <recommendedName>
        <fullName evidence="3">CRISPR system Cms protein Csm5</fullName>
    </recommendedName>
    <alternativeName>
        <fullName evidence="6">CRISPR type III A-associated protein Csm5</fullName>
    </alternativeName>
</protein>
<accession>A0A7C2K2W3</accession>
<dbReference type="GO" id="GO:0051607">
    <property type="term" value="P:defense response to virus"/>
    <property type="evidence" value="ECO:0007669"/>
    <property type="project" value="UniProtKB-KW"/>
</dbReference>
<evidence type="ECO:0000256" key="2">
    <source>
        <dbReference type="ARBA" id="ARBA00006680"/>
    </source>
</evidence>
<dbReference type="PANTHER" id="PTHR38007">
    <property type="entry name" value="CRISPR SYSTEM CMS PROTEIN CSM5"/>
    <property type="match status" value="1"/>
</dbReference>
<dbReference type="PANTHER" id="PTHR38007:SF1">
    <property type="entry name" value="CRISPR SYSTEM CMS PROTEIN CSM5"/>
    <property type="match status" value="1"/>
</dbReference>
<dbReference type="InterPro" id="IPR010173">
    <property type="entry name" value="CRISPR-assoc_Csm5"/>
</dbReference>
<keyword evidence="5" id="KW-0051">Antiviral defense</keyword>
<dbReference type="NCBIfam" id="TIGR01899">
    <property type="entry name" value="cas_TM1807_csm5"/>
    <property type="match status" value="1"/>
</dbReference>
<organism evidence="8">
    <name type="scientific">candidate division WOR-3 bacterium</name>
    <dbReference type="NCBI Taxonomy" id="2052148"/>
    <lineage>
        <taxon>Bacteria</taxon>
        <taxon>Bacteria division WOR-3</taxon>
    </lineage>
</organism>
<evidence type="ECO:0000256" key="1">
    <source>
        <dbReference type="ARBA" id="ARBA00003088"/>
    </source>
</evidence>
<keyword evidence="4" id="KW-0694">RNA-binding</keyword>
<comment type="function">
    <text evidence="1">This subunit might be involved in maturation of a crRNA intermediate to its mature form.</text>
</comment>
<comment type="caution">
    <text evidence="8">The sequence shown here is derived from an EMBL/GenBank/DDBJ whole genome shotgun (WGS) entry which is preliminary data.</text>
</comment>
<dbReference type="EMBL" id="DSOL01000260">
    <property type="protein sequence ID" value="HEN28768.1"/>
    <property type="molecule type" value="Genomic_DNA"/>
</dbReference>
<comment type="similarity">
    <text evidence="2">Belongs to the CRISPR-associated Csm5 family.</text>
</comment>
<sequence>MGERIRTFVRDAYYRPYIPGSSIKGAIRTAFVYKILKEIKVKSPQWYNDKIDREIRSSLENFRNKGERRKKLRDFFGWFEDKLLRIFELILGGEAVNSRQSPHRDIFRCFRVSDTNSIDKDALQLREIKIFSRKRDVGIKIYAEVIPEKLELEFSVTYDWGLLNSFRPTDEPFENYMDFIKGLFEDPIKVTVEFTNDILGHEKEVLGRILPAGMSTLEFEEKPNLIIGYGGGYLSKTIGLLLDETIRSEILNLATRNINRTSPIPSSRKAIHMTDNAMTSIGWCKWEEVM</sequence>
<feature type="domain" description="CRISPR type III-associated protein" evidence="7">
    <location>
        <begin position="8"/>
        <end position="164"/>
    </location>
</feature>
<evidence type="ECO:0000256" key="4">
    <source>
        <dbReference type="ARBA" id="ARBA00022884"/>
    </source>
</evidence>
<dbReference type="GO" id="GO:0003723">
    <property type="term" value="F:RNA binding"/>
    <property type="evidence" value="ECO:0007669"/>
    <property type="project" value="UniProtKB-KW"/>
</dbReference>